<dbReference type="SUPFAM" id="SSF55469">
    <property type="entry name" value="FMN-dependent nitroreductase-like"/>
    <property type="match status" value="1"/>
</dbReference>
<dbReference type="CDD" id="cd02142">
    <property type="entry name" value="McbC_SagB-like_oxidoreductase"/>
    <property type="match status" value="1"/>
</dbReference>
<feature type="domain" description="Nitroreductase" evidence="2">
    <location>
        <begin position="86"/>
        <end position="238"/>
    </location>
</feature>
<reference evidence="3 4" key="1">
    <citation type="journal article" date="2016" name="Nat. Commun.">
        <title>Thousands of microbial genomes shed light on interconnected biogeochemical processes in an aquifer system.</title>
        <authorList>
            <person name="Anantharaman K."/>
            <person name="Brown C.T."/>
            <person name="Hug L.A."/>
            <person name="Sharon I."/>
            <person name="Castelle C.J."/>
            <person name="Probst A.J."/>
            <person name="Thomas B.C."/>
            <person name="Singh A."/>
            <person name="Wilkins M.J."/>
            <person name="Karaoz U."/>
            <person name="Brodie E.L."/>
            <person name="Williams K.H."/>
            <person name="Hubbard S.S."/>
            <person name="Banfield J.F."/>
        </authorList>
    </citation>
    <scope>NUCLEOTIDE SEQUENCE [LARGE SCALE GENOMIC DNA]</scope>
</reference>
<keyword evidence="1" id="KW-0812">Transmembrane</keyword>
<proteinExistence type="predicted"/>
<gene>
    <name evidence="3" type="ORF">A2572_04610</name>
</gene>
<dbReference type="Gene3D" id="3.40.109.10">
    <property type="entry name" value="NADH Oxidase"/>
    <property type="match status" value="1"/>
</dbReference>
<dbReference type="PANTHER" id="PTHR43745">
    <property type="entry name" value="NITROREDUCTASE MJ1384-RELATED"/>
    <property type="match status" value="1"/>
</dbReference>
<dbReference type="GO" id="GO:0016491">
    <property type="term" value="F:oxidoreductase activity"/>
    <property type="evidence" value="ECO:0007669"/>
    <property type="project" value="InterPro"/>
</dbReference>
<keyword evidence="1" id="KW-1133">Transmembrane helix</keyword>
<dbReference type="NCBIfam" id="TIGR03605">
    <property type="entry name" value="antibiot_sagB"/>
    <property type="match status" value="1"/>
</dbReference>
<dbReference type="EMBL" id="MFAQ01000020">
    <property type="protein sequence ID" value="OGD83321.1"/>
    <property type="molecule type" value="Genomic_DNA"/>
</dbReference>
<dbReference type="InterPro" id="IPR000415">
    <property type="entry name" value="Nitroreductase-like"/>
</dbReference>
<dbReference type="Pfam" id="PF00881">
    <property type="entry name" value="Nitroreductase"/>
    <property type="match status" value="1"/>
</dbReference>
<dbReference type="InterPro" id="IPR020051">
    <property type="entry name" value="SagB-type_dehydrogenase"/>
</dbReference>
<organism evidence="3 4">
    <name type="scientific">Candidatus Collierbacteria bacterium RIFOXYD1_FULL_40_9</name>
    <dbReference type="NCBI Taxonomy" id="1817731"/>
    <lineage>
        <taxon>Bacteria</taxon>
        <taxon>Candidatus Collieribacteriota</taxon>
    </lineage>
</organism>
<feature type="non-terminal residue" evidence="3">
    <location>
        <position position="242"/>
    </location>
</feature>
<sequence>MSDKHSKAEKSKQKTKINWLIPAATLGMFVLILAAALLLRRPNQPGQNSTQPIPSAILEANTIKLPEASYRSSVSVETTLKNVRPKRSYSDEALTLKEASQLLWAAQGVNVDWGDRTTPSAKSTYPLSVYLIVNNIEGLKPGLYQYIPGDREPIHALKPLTEGNYQSALYNSLNQNSMKNPAGVILITGNMTKMATAYGGVSHDKEVYLEAGHAAQNLYLQAESLKLGLVALSNFDDSIIRN</sequence>
<dbReference type="InterPro" id="IPR052544">
    <property type="entry name" value="Bacteriocin_Proc_Enz"/>
</dbReference>
<feature type="transmembrane region" description="Helical" evidence="1">
    <location>
        <begin position="20"/>
        <end position="39"/>
    </location>
</feature>
<evidence type="ECO:0000313" key="3">
    <source>
        <dbReference type="EMBL" id="OGD83321.1"/>
    </source>
</evidence>
<protein>
    <recommendedName>
        <fullName evidence="2">Nitroreductase domain-containing protein</fullName>
    </recommendedName>
</protein>
<name>A0A1F5FUN6_9BACT</name>
<dbReference type="InterPro" id="IPR029479">
    <property type="entry name" value="Nitroreductase"/>
</dbReference>
<evidence type="ECO:0000313" key="4">
    <source>
        <dbReference type="Proteomes" id="UP000179237"/>
    </source>
</evidence>
<dbReference type="PANTHER" id="PTHR43745:SF2">
    <property type="entry name" value="NITROREDUCTASE MJ1384-RELATED"/>
    <property type="match status" value="1"/>
</dbReference>
<keyword evidence="1" id="KW-0472">Membrane</keyword>
<accession>A0A1F5FUN6</accession>
<evidence type="ECO:0000256" key="1">
    <source>
        <dbReference type="SAM" id="Phobius"/>
    </source>
</evidence>
<dbReference type="Proteomes" id="UP000179237">
    <property type="component" value="Unassembled WGS sequence"/>
</dbReference>
<dbReference type="AlphaFoldDB" id="A0A1F5FUN6"/>
<evidence type="ECO:0000259" key="2">
    <source>
        <dbReference type="Pfam" id="PF00881"/>
    </source>
</evidence>
<comment type="caution">
    <text evidence="3">The sequence shown here is derived from an EMBL/GenBank/DDBJ whole genome shotgun (WGS) entry which is preliminary data.</text>
</comment>